<dbReference type="RefSeq" id="WP_104145698.1">
    <property type="nucleotide sequence ID" value="NZ_PREU01000019.1"/>
</dbReference>
<dbReference type="Proteomes" id="UP000239990">
    <property type="component" value="Unassembled WGS sequence"/>
</dbReference>
<evidence type="ECO:0000313" key="2">
    <source>
        <dbReference type="Proteomes" id="UP000239990"/>
    </source>
</evidence>
<dbReference type="EMBL" id="PREU01000019">
    <property type="protein sequence ID" value="PPA72834.1"/>
    <property type="molecule type" value="Genomic_DNA"/>
</dbReference>
<proteinExistence type="predicted"/>
<dbReference type="InterPro" id="IPR036410">
    <property type="entry name" value="HSP_DnaJ_Cys-rich_dom_sf"/>
</dbReference>
<sequence>MNTEWKLVPVEPTDEMEVAAENDYEQTGATFPRWKSAYAAMLKAAPPAPTSHPIPTGATGERDWELSCDECNGSGHVFVKHQVAERKTDVQEFKEECEGCEGRGFNIAFEDIPGIAEYVKSCRPASTVADEGAKDEQEAFEAWAKTQADTWLIIGGLQWSPGTNDYASTRTNAAWEAWKARGRTVAPAAGDALAVEDHQHLNWMIAEECRIETLALGNGTRYRVHWPDVDEHQAEWFFSPGGAIRAAIAQQKGEA</sequence>
<reference evidence="1 2" key="1">
    <citation type="submission" date="2018-02" db="EMBL/GenBank/DDBJ databases">
        <title>Draft Genome of Achromobacter spanius stain 6.</title>
        <authorList>
            <person name="Gunasekera T.S."/>
            <person name="Radwan O."/>
            <person name="Ruiz O.N."/>
        </authorList>
    </citation>
    <scope>NUCLEOTIDE SEQUENCE [LARGE SCALE GENOMIC DNA]</scope>
    <source>
        <strain evidence="1 2">6</strain>
    </source>
</reference>
<evidence type="ECO:0000313" key="1">
    <source>
        <dbReference type="EMBL" id="PPA72834.1"/>
    </source>
</evidence>
<name>A0A2S5GIT2_9BURK</name>
<comment type="caution">
    <text evidence="1">The sequence shown here is derived from an EMBL/GenBank/DDBJ whole genome shotgun (WGS) entry which is preliminary data.</text>
</comment>
<gene>
    <name evidence="1" type="ORF">C4E15_28125</name>
</gene>
<dbReference type="AlphaFoldDB" id="A0A2S5GIT2"/>
<dbReference type="SUPFAM" id="SSF57938">
    <property type="entry name" value="DnaJ/Hsp40 cysteine-rich domain"/>
    <property type="match status" value="1"/>
</dbReference>
<accession>A0A2S5GIT2</accession>
<protein>
    <submittedName>
        <fullName evidence="1">Uncharacterized protein</fullName>
    </submittedName>
</protein>
<dbReference type="OrthoDB" id="8690364at2"/>
<organism evidence="1 2">
    <name type="scientific">Achromobacter spanius</name>
    <dbReference type="NCBI Taxonomy" id="217203"/>
    <lineage>
        <taxon>Bacteria</taxon>
        <taxon>Pseudomonadati</taxon>
        <taxon>Pseudomonadota</taxon>
        <taxon>Betaproteobacteria</taxon>
        <taxon>Burkholderiales</taxon>
        <taxon>Alcaligenaceae</taxon>
        <taxon>Achromobacter</taxon>
    </lineage>
</organism>